<name>A0A5N5SUY2_9CRUS</name>
<dbReference type="OrthoDB" id="10402940at2759"/>
<dbReference type="EMBL" id="SEYY01019672">
    <property type="protein sequence ID" value="KAB7498021.1"/>
    <property type="molecule type" value="Genomic_DNA"/>
</dbReference>
<sequence length="34" mass="3903">MNTVLVLQEIVYFISWGRSTHIVQSGVEFPIKPL</sequence>
<accession>A0A5N5SUY2</accession>
<dbReference type="AlphaFoldDB" id="A0A5N5SUY2"/>
<comment type="caution">
    <text evidence="1">The sequence shown here is derived from an EMBL/GenBank/DDBJ whole genome shotgun (WGS) entry which is preliminary data.</text>
</comment>
<gene>
    <name evidence="1" type="ORF">Anas_08718</name>
</gene>
<evidence type="ECO:0000313" key="1">
    <source>
        <dbReference type="EMBL" id="KAB7498021.1"/>
    </source>
</evidence>
<dbReference type="Proteomes" id="UP000326759">
    <property type="component" value="Unassembled WGS sequence"/>
</dbReference>
<reference evidence="1 2" key="1">
    <citation type="journal article" date="2019" name="PLoS Biol.">
        <title>Sex chromosomes control vertical transmission of feminizing Wolbachia symbionts in an isopod.</title>
        <authorList>
            <person name="Becking T."/>
            <person name="Chebbi M.A."/>
            <person name="Giraud I."/>
            <person name="Moumen B."/>
            <person name="Laverre T."/>
            <person name="Caubet Y."/>
            <person name="Peccoud J."/>
            <person name="Gilbert C."/>
            <person name="Cordaux R."/>
        </authorList>
    </citation>
    <scope>NUCLEOTIDE SEQUENCE [LARGE SCALE GENOMIC DNA]</scope>
    <source>
        <strain evidence="1">ANa2</strain>
        <tissue evidence="1">Whole body excluding digestive tract and cuticle</tissue>
    </source>
</reference>
<evidence type="ECO:0000313" key="2">
    <source>
        <dbReference type="Proteomes" id="UP000326759"/>
    </source>
</evidence>
<keyword evidence="2" id="KW-1185">Reference proteome</keyword>
<organism evidence="1 2">
    <name type="scientific">Armadillidium nasatum</name>
    <dbReference type="NCBI Taxonomy" id="96803"/>
    <lineage>
        <taxon>Eukaryota</taxon>
        <taxon>Metazoa</taxon>
        <taxon>Ecdysozoa</taxon>
        <taxon>Arthropoda</taxon>
        <taxon>Crustacea</taxon>
        <taxon>Multicrustacea</taxon>
        <taxon>Malacostraca</taxon>
        <taxon>Eumalacostraca</taxon>
        <taxon>Peracarida</taxon>
        <taxon>Isopoda</taxon>
        <taxon>Oniscidea</taxon>
        <taxon>Crinocheta</taxon>
        <taxon>Armadillidiidae</taxon>
        <taxon>Armadillidium</taxon>
    </lineage>
</organism>
<protein>
    <submittedName>
        <fullName evidence="1">Uncharacterized protein</fullName>
    </submittedName>
</protein>
<proteinExistence type="predicted"/>